<protein>
    <submittedName>
        <fullName evidence="2">Rhodanese-like domain-containing protein</fullName>
    </submittedName>
</protein>
<dbReference type="InterPro" id="IPR050229">
    <property type="entry name" value="GlpE_sulfurtransferase"/>
</dbReference>
<comment type="caution">
    <text evidence="2">The sequence shown here is derived from an EMBL/GenBank/DDBJ whole genome shotgun (WGS) entry which is preliminary data.</text>
</comment>
<keyword evidence="3" id="KW-1185">Reference proteome</keyword>
<dbReference type="InterPro" id="IPR036873">
    <property type="entry name" value="Rhodanese-like_dom_sf"/>
</dbReference>
<gene>
    <name evidence="2" type="ORF">AB5I84_04050</name>
</gene>
<dbReference type="PANTHER" id="PTHR43031:SF6">
    <property type="entry name" value="THIOSULFATE SULFURTRANSFERASE GLPE"/>
    <property type="match status" value="1"/>
</dbReference>
<evidence type="ECO:0000259" key="1">
    <source>
        <dbReference type="PROSITE" id="PS50206"/>
    </source>
</evidence>
<evidence type="ECO:0000313" key="2">
    <source>
        <dbReference type="EMBL" id="MEY1661317.1"/>
    </source>
</evidence>
<dbReference type="Pfam" id="PF00581">
    <property type="entry name" value="Rhodanese"/>
    <property type="match status" value="1"/>
</dbReference>
<accession>A0ABV4AFW5</accession>
<name>A0ABV4AFW5_9GAMM</name>
<dbReference type="SMART" id="SM00450">
    <property type="entry name" value="RHOD"/>
    <property type="match status" value="1"/>
</dbReference>
<reference evidence="2 3" key="1">
    <citation type="submission" date="2024-07" db="EMBL/GenBank/DDBJ databases">
        <authorList>
            <person name="Ren Q."/>
        </authorList>
    </citation>
    <scope>NUCLEOTIDE SEQUENCE [LARGE SCALE GENOMIC DNA]</scope>
    <source>
        <strain evidence="2 3">REN37</strain>
    </source>
</reference>
<dbReference type="PANTHER" id="PTHR43031">
    <property type="entry name" value="FAD-DEPENDENT OXIDOREDUCTASE"/>
    <property type="match status" value="1"/>
</dbReference>
<evidence type="ECO:0000313" key="3">
    <source>
        <dbReference type="Proteomes" id="UP001562065"/>
    </source>
</evidence>
<sequence>MVPEISASDAIALLDDADWLFVDIRDAASHAQLQIPGSRRLSQLDWDRFDAEVPRQRKLVVYCYHGHSSLNATAFLQQQGYTAVSLHGGFEYWRQACAQHCVPGDQ</sequence>
<feature type="domain" description="Rhodanese" evidence="1">
    <location>
        <begin position="15"/>
        <end position="102"/>
    </location>
</feature>
<dbReference type="PROSITE" id="PS50206">
    <property type="entry name" value="RHODANESE_3"/>
    <property type="match status" value="1"/>
</dbReference>
<dbReference type="Proteomes" id="UP001562065">
    <property type="component" value="Unassembled WGS sequence"/>
</dbReference>
<organism evidence="2 3">
    <name type="scientific">Isoalcanivorax beigongshangi</name>
    <dbReference type="NCBI Taxonomy" id="3238810"/>
    <lineage>
        <taxon>Bacteria</taxon>
        <taxon>Pseudomonadati</taxon>
        <taxon>Pseudomonadota</taxon>
        <taxon>Gammaproteobacteria</taxon>
        <taxon>Oceanospirillales</taxon>
        <taxon>Alcanivoracaceae</taxon>
        <taxon>Isoalcanivorax</taxon>
    </lineage>
</organism>
<dbReference type="EMBL" id="JBGCUO010000001">
    <property type="protein sequence ID" value="MEY1661317.1"/>
    <property type="molecule type" value="Genomic_DNA"/>
</dbReference>
<proteinExistence type="predicted"/>
<dbReference type="InterPro" id="IPR001763">
    <property type="entry name" value="Rhodanese-like_dom"/>
</dbReference>
<dbReference type="Gene3D" id="3.40.250.10">
    <property type="entry name" value="Rhodanese-like domain"/>
    <property type="match status" value="1"/>
</dbReference>
<dbReference type="RefSeq" id="WP_369454575.1">
    <property type="nucleotide sequence ID" value="NZ_JBGCUO010000001.1"/>
</dbReference>
<dbReference type="SUPFAM" id="SSF52821">
    <property type="entry name" value="Rhodanese/Cell cycle control phosphatase"/>
    <property type="match status" value="1"/>
</dbReference>